<evidence type="ECO:0000313" key="2">
    <source>
        <dbReference type="Proteomes" id="UP000095287"/>
    </source>
</evidence>
<protein>
    <submittedName>
        <fullName evidence="3">Uncharacterized protein</fullName>
    </submittedName>
</protein>
<evidence type="ECO:0000313" key="3">
    <source>
        <dbReference type="WBParaSite" id="L893_g4822.t1"/>
    </source>
</evidence>
<keyword evidence="2" id="KW-1185">Reference proteome</keyword>
<dbReference type="AlphaFoldDB" id="A0A1I8AEL3"/>
<dbReference type="WBParaSite" id="L893_g4822.t1">
    <property type="protein sequence ID" value="L893_g4822.t1"/>
    <property type="gene ID" value="L893_g4822"/>
</dbReference>
<name>A0A1I8AEL3_9BILA</name>
<evidence type="ECO:0000256" key="1">
    <source>
        <dbReference type="SAM" id="MobiDB-lite"/>
    </source>
</evidence>
<sequence length="88" mass="9554">MQPQSSEDGLASSSRIPRLELPSTGVSPAIKQQSGNKVKVGSCSPIKDLSASWTPCNRRAWMDSSLLFCGLSSFGPLTPPREHFFQCK</sequence>
<feature type="region of interest" description="Disordered" evidence="1">
    <location>
        <begin position="1"/>
        <end position="41"/>
    </location>
</feature>
<dbReference type="Proteomes" id="UP000095287">
    <property type="component" value="Unplaced"/>
</dbReference>
<proteinExistence type="predicted"/>
<feature type="compositionally biased region" description="Polar residues" evidence="1">
    <location>
        <begin position="24"/>
        <end position="36"/>
    </location>
</feature>
<reference evidence="3" key="1">
    <citation type="submission" date="2016-11" db="UniProtKB">
        <authorList>
            <consortium name="WormBaseParasite"/>
        </authorList>
    </citation>
    <scope>IDENTIFICATION</scope>
</reference>
<organism evidence="2 3">
    <name type="scientific">Steinernema glaseri</name>
    <dbReference type="NCBI Taxonomy" id="37863"/>
    <lineage>
        <taxon>Eukaryota</taxon>
        <taxon>Metazoa</taxon>
        <taxon>Ecdysozoa</taxon>
        <taxon>Nematoda</taxon>
        <taxon>Chromadorea</taxon>
        <taxon>Rhabditida</taxon>
        <taxon>Tylenchina</taxon>
        <taxon>Panagrolaimomorpha</taxon>
        <taxon>Strongyloidoidea</taxon>
        <taxon>Steinernematidae</taxon>
        <taxon>Steinernema</taxon>
    </lineage>
</organism>
<accession>A0A1I8AEL3</accession>
<feature type="compositionally biased region" description="Polar residues" evidence="1">
    <location>
        <begin position="1"/>
        <end position="15"/>
    </location>
</feature>